<sequence>MADSCLRHGDATHDELVAAAAGSPPGVRRVVAYADGRSTNPFESVLRALAIDAGLDVVPQYEVRAGGLVLHPDLVDPLRGIVLEADSWGFHASHDEHDRDCVRYNPLVATDWRVLRFTHDHVMGSASYVVSTIRHVIDAAAD</sequence>
<keyword evidence="2" id="KW-1185">Reference proteome</keyword>
<reference evidence="2" key="1">
    <citation type="journal article" date="2019" name="Int. J. Syst. Evol. Microbiol.">
        <title>The Global Catalogue of Microorganisms (GCM) 10K type strain sequencing project: providing services to taxonomists for standard genome sequencing and annotation.</title>
        <authorList>
            <consortium name="The Broad Institute Genomics Platform"/>
            <consortium name="The Broad Institute Genome Sequencing Center for Infectious Disease"/>
            <person name="Wu L."/>
            <person name="Ma J."/>
        </authorList>
    </citation>
    <scope>NUCLEOTIDE SEQUENCE [LARGE SCALE GENOMIC DNA]</scope>
    <source>
        <strain evidence="2">CGMCC 1.12477</strain>
    </source>
</reference>
<accession>A0ABW4TR66</accession>
<evidence type="ECO:0000313" key="1">
    <source>
        <dbReference type="EMBL" id="MFD1948037.1"/>
    </source>
</evidence>
<dbReference type="EMBL" id="JBHUGD010000003">
    <property type="protein sequence ID" value="MFD1948037.1"/>
    <property type="molecule type" value="Genomic_DNA"/>
</dbReference>
<gene>
    <name evidence="1" type="ORF">ACFSDE_14650</name>
</gene>
<comment type="caution">
    <text evidence="1">The sequence shown here is derived from an EMBL/GenBank/DDBJ whole genome shotgun (WGS) entry which is preliminary data.</text>
</comment>
<dbReference type="InterPro" id="IPR011335">
    <property type="entry name" value="Restrct_endonuc-II-like"/>
</dbReference>
<protein>
    <recommendedName>
        <fullName evidence="3">DUF559 domain-containing protein</fullName>
    </recommendedName>
</protein>
<proteinExistence type="predicted"/>
<evidence type="ECO:0008006" key="3">
    <source>
        <dbReference type="Google" id="ProtNLM"/>
    </source>
</evidence>
<dbReference type="Proteomes" id="UP001597351">
    <property type="component" value="Unassembled WGS sequence"/>
</dbReference>
<dbReference type="RefSeq" id="WP_343919700.1">
    <property type="nucleotide sequence ID" value="NZ_BAAAJT010000002.1"/>
</dbReference>
<name>A0ABW4TR66_9ACTN</name>
<evidence type="ECO:0000313" key="2">
    <source>
        <dbReference type="Proteomes" id="UP001597351"/>
    </source>
</evidence>
<dbReference type="SUPFAM" id="SSF52980">
    <property type="entry name" value="Restriction endonuclease-like"/>
    <property type="match status" value="1"/>
</dbReference>
<organism evidence="1 2">
    <name type="scientific">Nocardioides aestuarii</name>
    <dbReference type="NCBI Taxonomy" id="252231"/>
    <lineage>
        <taxon>Bacteria</taxon>
        <taxon>Bacillati</taxon>
        <taxon>Actinomycetota</taxon>
        <taxon>Actinomycetes</taxon>
        <taxon>Propionibacteriales</taxon>
        <taxon>Nocardioidaceae</taxon>
        <taxon>Nocardioides</taxon>
    </lineage>
</organism>